<keyword evidence="4" id="KW-1003">Cell membrane</keyword>
<feature type="transmembrane region" description="Helical" evidence="8">
    <location>
        <begin position="151"/>
        <end position="171"/>
    </location>
</feature>
<dbReference type="InterPro" id="IPR037294">
    <property type="entry name" value="ABC_BtuC-like"/>
</dbReference>
<dbReference type="InterPro" id="IPR000522">
    <property type="entry name" value="ABC_transptr_permease_BtuC"/>
</dbReference>
<evidence type="ECO:0000256" key="1">
    <source>
        <dbReference type="ARBA" id="ARBA00004651"/>
    </source>
</evidence>
<evidence type="ECO:0000256" key="7">
    <source>
        <dbReference type="ARBA" id="ARBA00023136"/>
    </source>
</evidence>
<comment type="similarity">
    <text evidence="2">Belongs to the binding-protein-dependent transport system permease family. FecCD subfamily.</text>
</comment>
<dbReference type="SUPFAM" id="SSF81345">
    <property type="entry name" value="ABC transporter involved in vitamin B12 uptake, BtuC"/>
    <property type="match status" value="1"/>
</dbReference>
<feature type="transmembrane region" description="Helical" evidence="8">
    <location>
        <begin position="311"/>
        <end position="329"/>
    </location>
</feature>
<dbReference type="RefSeq" id="WP_192024438.1">
    <property type="nucleotide sequence ID" value="NZ_JACYTN010000003.1"/>
</dbReference>
<evidence type="ECO:0000313" key="9">
    <source>
        <dbReference type="EMBL" id="MBD8498043.1"/>
    </source>
</evidence>
<sequence length="336" mass="35084">MSKRTISDKPAHQKTIVVFSLCAALLIIAVISLAVGAVFIPLDQVVLTLFGQHTEGSFIVEKYRAPRVVLSLLVGAGLAISGSILQGVLRNPLASPDVIGITKGAGLAASITIILLPAAPIIALPIAAFTGAAIVAVLLFIFVYKRGAKPTTLALTGIALGAMCDAGIQYLMVKHPVDVNAALIWLTGSVWGRGWDDVMTVLPWLLLLIPLAFTTARKLDVLSLGDEMAAGLGEHVQRLRLMLVAIAVALAGASVAVVGSIGFVGLIAPHIARQLVGAKHDVLLPVSALIGAILVMSADTLGRAILPPVELPAGLITAAIGAPYFLYLLRRQRRVR</sequence>
<keyword evidence="7 8" id="KW-0472">Membrane</keyword>
<comment type="subcellular location">
    <subcellularLocation>
        <location evidence="1">Cell membrane</location>
        <topology evidence="1">Multi-pass membrane protein</topology>
    </subcellularLocation>
</comment>
<protein>
    <submittedName>
        <fullName evidence="9">Iron chelate uptake ABC transporter family permease subunit</fullName>
    </submittedName>
</protein>
<keyword evidence="6 8" id="KW-1133">Transmembrane helix</keyword>
<feature type="transmembrane region" description="Helical" evidence="8">
    <location>
        <begin position="16"/>
        <end position="40"/>
    </location>
</feature>
<feature type="transmembrane region" description="Helical" evidence="8">
    <location>
        <begin position="122"/>
        <end position="144"/>
    </location>
</feature>
<keyword evidence="10" id="KW-1185">Reference proteome</keyword>
<comment type="caution">
    <text evidence="9">The sequence shown here is derived from an EMBL/GenBank/DDBJ whole genome shotgun (WGS) entry which is preliminary data.</text>
</comment>
<accession>A0ABR9AV85</accession>
<keyword evidence="5 8" id="KW-0812">Transmembrane</keyword>
<name>A0ABR9AV85_9BACL</name>
<proteinExistence type="inferred from homology"/>
<evidence type="ECO:0000313" key="10">
    <source>
        <dbReference type="Proteomes" id="UP000634529"/>
    </source>
</evidence>
<dbReference type="Gene3D" id="1.10.3470.10">
    <property type="entry name" value="ABC transporter involved in vitamin B12 uptake, BtuC"/>
    <property type="match status" value="1"/>
</dbReference>
<evidence type="ECO:0000256" key="2">
    <source>
        <dbReference type="ARBA" id="ARBA00007935"/>
    </source>
</evidence>
<dbReference type="Pfam" id="PF01032">
    <property type="entry name" value="FecCD"/>
    <property type="match status" value="1"/>
</dbReference>
<feature type="transmembrane region" description="Helical" evidence="8">
    <location>
        <begin position="282"/>
        <end position="305"/>
    </location>
</feature>
<evidence type="ECO:0000256" key="8">
    <source>
        <dbReference type="SAM" id="Phobius"/>
    </source>
</evidence>
<feature type="transmembrane region" description="Helical" evidence="8">
    <location>
        <begin position="98"/>
        <end position="116"/>
    </location>
</feature>
<feature type="transmembrane region" description="Helical" evidence="8">
    <location>
        <begin position="68"/>
        <end position="89"/>
    </location>
</feature>
<dbReference type="EMBL" id="JACYTN010000003">
    <property type="protein sequence ID" value="MBD8498043.1"/>
    <property type="molecule type" value="Genomic_DNA"/>
</dbReference>
<evidence type="ECO:0000256" key="4">
    <source>
        <dbReference type="ARBA" id="ARBA00022475"/>
    </source>
</evidence>
<evidence type="ECO:0000256" key="6">
    <source>
        <dbReference type="ARBA" id="ARBA00022989"/>
    </source>
</evidence>
<dbReference type="PANTHER" id="PTHR30472:SF37">
    <property type="entry name" value="FE(3+) DICITRATE TRANSPORT SYSTEM PERMEASE PROTEIN FECD-RELATED"/>
    <property type="match status" value="1"/>
</dbReference>
<evidence type="ECO:0000256" key="3">
    <source>
        <dbReference type="ARBA" id="ARBA00022448"/>
    </source>
</evidence>
<gene>
    <name evidence="9" type="ORF">IFO66_06950</name>
</gene>
<dbReference type="PANTHER" id="PTHR30472">
    <property type="entry name" value="FERRIC ENTEROBACTIN TRANSPORT SYSTEM PERMEASE PROTEIN"/>
    <property type="match status" value="1"/>
</dbReference>
<dbReference type="CDD" id="cd06550">
    <property type="entry name" value="TM_ABC_iron-siderophores_like"/>
    <property type="match status" value="1"/>
</dbReference>
<organism evidence="9 10">
    <name type="scientific">Paenibacillus arenosi</name>
    <dbReference type="NCBI Taxonomy" id="2774142"/>
    <lineage>
        <taxon>Bacteria</taxon>
        <taxon>Bacillati</taxon>
        <taxon>Bacillota</taxon>
        <taxon>Bacilli</taxon>
        <taxon>Bacillales</taxon>
        <taxon>Paenibacillaceae</taxon>
        <taxon>Paenibacillus</taxon>
    </lineage>
</organism>
<keyword evidence="3" id="KW-0813">Transport</keyword>
<feature type="transmembrane region" description="Helical" evidence="8">
    <location>
        <begin position="239"/>
        <end position="270"/>
    </location>
</feature>
<reference evidence="9 10" key="1">
    <citation type="submission" date="2020-09" db="EMBL/GenBank/DDBJ databases">
        <title>Paenibacillus sp. CAU 1523 isolated from sand of Haeundae Beach.</title>
        <authorList>
            <person name="Kim W."/>
        </authorList>
    </citation>
    <scope>NUCLEOTIDE SEQUENCE [LARGE SCALE GENOMIC DNA]</scope>
    <source>
        <strain evidence="9 10">CAU 1523</strain>
    </source>
</reference>
<dbReference type="Proteomes" id="UP000634529">
    <property type="component" value="Unassembled WGS sequence"/>
</dbReference>
<evidence type="ECO:0000256" key="5">
    <source>
        <dbReference type="ARBA" id="ARBA00022692"/>
    </source>
</evidence>